<dbReference type="STRING" id="1036612.A0A1L9TLS4"/>
<feature type="transmembrane region" description="Helical" evidence="6">
    <location>
        <begin position="245"/>
        <end position="265"/>
    </location>
</feature>
<reference evidence="9" key="1">
    <citation type="journal article" date="2017" name="Genome Biol.">
        <title>Comparative genomics reveals high biological diversity and specific adaptations in the industrially and medically important fungal genus Aspergillus.</title>
        <authorList>
            <person name="de Vries R.P."/>
            <person name="Riley R."/>
            <person name="Wiebenga A."/>
            <person name="Aguilar-Osorio G."/>
            <person name="Amillis S."/>
            <person name="Uchima C.A."/>
            <person name="Anderluh G."/>
            <person name="Asadollahi M."/>
            <person name="Askin M."/>
            <person name="Barry K."/>
            <person name="Battaglia E."/>
            <person name="Bayram O."/>
            <person name="Benocci T."/>
            <person name="Braus-Stromeyer S.A."/>
            <person name="Caldana C."/>
            <person name="Canovas D."/>
            <person name="Cerqueira G.C."/>
            <person name="Chen F."/>
            <person name="Chen W."/>
            <person name="Choi C."/>
            <person name="Clum A."/>
            <person name="Dos Santos R.A."/>
            <person name="Damasio A.R."/>
            <person name="Diallinas G."/>
            <person name="Emri T."/>
            <person name="Fekete E."/>
            <person name="Flipphi M."/>
            <person name="Freyberg S."/>
            <person name="Gallo A."/>
            <person name="Gournas C."/>
            <person name="Habgood R."/>
            <person name="Hainaut M."/>
            <person name="Harispe M.L."/>
            <person name="Henrissat B."/>
            <person name="Hilden K.S."/>
            <person name="Hope R."/>
            <person name="Hossain A."/>
            <person name="Karabika E."/>
            <person name="Karaffa L."/>
            <person name="Karanyi Z."/>
            <person name="Krasevec N."/>
            <person name="Kuo A."/>
            <person name="Kusch H."/>
            <person name="LaButti K."/>
            <person name="Lagendijk E.L."/>
            <person name="Lapidus A."/>
            <person name="Levasseur A."/>
            <person name="Lindquist E."/>
            <person name="Lipzen A."/>
            <person name="Logrieco A.F."/>
            <person name="MacCabe A."/>
            <person name="Maekelae M.R."/>
            <person name="Malavazi I."/>
            <person name="Melin P."/>
            <person name="Meyer V."/>
            <person name="Mielnichuk N."/>
            <person name="Miskei M."/>
            <person name="Molnar A.P."/>
            <person name="Mule G."/>
            <person name="Ngan C.Y."/>
            <person name="Orejas M."/>
            <person name="Orosz E."/>
            <person name="Ouedraogo J.P."/>
            <person name="Overkamp K.M."/>
            <person name="Park H.-S."/>
            <person name="Perrone G."/>
            <person name="Piumi F."/>
            <person name="Punt P.J."/>
            <person name="Ram A.F."/>
            <person name="Ramon A."/>
            <person name="Rauscher S."/>
            <person name="Record E."/>
            <person name="Riano-Pachon D.M."/>
            <person name="Robert V."/>
            <person name="Roehrig J."/>
            <person name="Ruller R."/>
            <person name="Salamov A."/>
            <person name="Salih N.S."/>
            <person name="Samson R.A."/>
            <person name="Sandor E."/>
            <person name="Sanguinetti M."/>
            <person name="Schuetze T."/>
            <person name="Sepcic K."/>
            <person name="Shelest E."/>
            <person name="Sherlock G."/>
            <person name="Sophianopoulou V."/>
            <person name="Squina F.M."/>
            <person name="Sun H."/>
            <person name="Susca A."/>
            <person name="Todd R.B."/>
            <person name="Tsang A."/>
            <person name="Unkles S.E."/>
            <person name="van de Wiele N."/>
            <person name="van Rossen-Uffink D."/>
            <person name="Oliveira J.V."/>
            <person name="Vesth T.C."/>
            <person name="Visser J."/>
            <person name="Yu J.-H."/>
            <person name="Zhou M."/>
            <person name="Andersen M.R."/>
            <person name="Archer D.B."/>
            <person name="Baker S.E."/>
            <person name="Benoit I."/>
            <person name="Brakhage A.A."/>
            <person name="Braus G.H."/>
            <person name="Fischer R."/>
            <person name="Frisvad J.C."/>
            <person name="Goldman G.H."/>
            <person name="Houbraken J."/>
            <person name="Oakley B."/>
            <person name="Pocsi I."/>
            <person name="Scazzocchio C."/>
            <person name="Seiboth B."/>
            <person name="vanKuyk P.A."/>
            <person name="Wortman J."/>
            <person name="Dyer P.S."/>
            <person name="Grigoriev I.V."/>
        </authorList>
    </citation>
    <scope>NUCLEOTIDE SEQUENCE [LARGE SCALE GENOMIC DNA]</scope>
    <source>
        <strain evidence="9">CBS 593.65</strain>
    </source>
</reference>
<evidence type="ECO:0000313" key="9">
    <source>
        <dbReference type="Proteomes" id="UP000184356"/>
    </source>
</evidence>
<feature type="transmembrane region" description="Helical" evidence="6">
    <location>
        <begin position="380"/>
        <end position="398"/>
    </location>
</feature>
<dbReference type="GeneID" id="63767832"/>
<evidence type="ECO:0000256" key="5">
    <source>
        <dbReference type="ARBA" id="ARBA00023136"/>
    </source>
</evidence>
<evidence type="ECO:0000256" key="1">
    <source>
        <dbReference type="ARBA" id="ARBA00004141"/>
    </source>
</evidence>
<dbReference type="GO" id="GO:0022857">
    <property type="term" value="F:transmembrane transporter activity"/>
    <property type="evidence" value="ECO:0007669"/>
    <property type="project" value="InterPro"/>
</dbReference>
<evidence type="ECO:0000313" key="8">
    <source>
        <dbReference type="EMBL" id="OJJ60386.1"/>
    </source>
</evidence>
<accession>A0A1L9TLS4</accession>
<dbReference type="AlphaFoldDB" id="A0A1L9TLS4"/>
<dbReference type="RefSeq" id="XP_040704192.1">
    <property type="nucleotide sequence ID" value="XM_040851759.1"/>
</dbReference>
<organism evidence="8 9">
    <name type="scientific">Aspergillus sydowii CBS 593.65</name>
    <dbReference type="NCBI Taxonomy" id="1036612"/>
    <lineage>
        <taxon>Eukaryota</taxon>
        <taxon>Fungi</taxon>
        <taxon>Dikarya</taxon>
        <taxon>Ascomycota</taxon>
        <taxon>Pezizomycotina</taxon>
        <taxon>Eurotiomycetes</taxon>
        <taxon>Eurotiomycetidae</taxon>
        <taxon>Eurotiales</taxon>
        <taxon>Aspergillaceae</taxon>
        <taxon>Aspergillus</taxon>
        <taxon>Aspergillus subgen. Nidulantes</taxon>
    </lineage>
</organism>
<feature type="transmembrane region" description="Helical" evidence="6">
    <location>
        <begin position="354"/>
        <end position="373"/>
    </location>
</feature>
<feature type="transmembrane region" description="Helical" evidence="6">
    <location>
        <begin position="115"/>
        <end position="135"/>
    </location>
</feature>
<keyword evidence="4 6" id="KW-1133">Transmembrane helix</keyword>
<feature type="domain" description="Major facilitator superfamily (MFS) profile" evidence="7">
    <location>
        <begin position="51"/>
        <end position="541"/>
    </location>
</feature>
<dbReference type="InterPro" id="IPR020846">
    <property type="entry name" value="MFS_dom"/>
</dbReference>
<dbReference type="EMBL" id="KV878584">
    <property type="protein sequence ID" value="OJJ60386.1"/>
    <property type="molecule type" value="Genomic_DNA"/>
</dbReference>
<feature type="transmembrane region" description="Helical" evidence="6">
    <location>
        <begin position="204"/>
        <end position="224"/>
    </location>
</feature>
<feature type="transmembrane region" description="Helical" evidence="6">
    <location>
        <begin position="172"/>
        <end position="192"/>
    </location>
</feature>
<proteinExistence type="inferred from homology"/>
<dbReference type="FunFam" id="1.20.1250.20:FF:000196">
    <property type="entry name" value="MFS toxin efflux pump (AflT)"/>
    <property type="match status" value="1"/>
</dbReference>
<dbReference type="PANTHER" id="PTHR23501">
    <property type="entry name" value="MAJOR FACILITATOR SUPERFAMILY"/>
    <property type="match status" value="1"/>
</dbReference>
<evidence type="ECO:0000256" key="2">
    <source>
        <dbReference type="ARBA" id="ARBA00007520"/>
    </source>
</evidence>
<feature type="transmembrane region" description="Helical" evidence="6">
    <location>
        <begin position="507"/>
        <end position="531"/>
    </location>
</feature>
<sequence length="548" mass="58520">MRGQSIHLQPTTDDDGSKTDLVHHDTLSLFEAQDRSKHEPVYPAAWKVAMITVGLALAVFCLSLDNTILATAIPSITAEFNSLDDVGWYASSYLLATCGLSVLFGKLYTFCCIKWVYLAALAVFEIGSLICGLAGNSTSLIIGRAISGIGAAGLFSGSLLIIAETIPLSKRALYTGLLTGVYGVAGVAGPLLGGAFTDYVSWRWCFYINLPLGGVTAFFITFFFGAKEPIKQTHGLVDRLSQLDLISMSVFLPGTVCLLLAVQWGGSEYEWNSGTIIGLFVAFGILISVFMALQFWRKERATVPPHLISNRNVWGSAAFAFGLTASMMVLTYYLPIWFQTVKDASATKSGLMNLPMILGSVILAIISGAIVNVVGYYAPFFYISPVVSALGAGLLTTLKTDSGSAQWIGYQSLYGIGLGFGMAQPTVAVQAALPHEDVPTAIVLVSFTQTFGGAVMVAVAQNIFQDQLVHNLVRDVPDLDFAKVIAAGATKLRDVVEPEMLPAVLEAYNSAITVSFYVGVAMAACMIFGALPIQWINVKNKATGGMAH</sequence>
<protein>
    <recommendedName>
        <fullName evidence="7">Major facilitator superfamily (MFS) profile domain-containing protein</fullName>
    </recommendedName>
</protein>
<comment type="subcellular location">
    <subcellularLocation>
        <location evidence="1">Membrane</location>
        <topology evidence="1">Multi-pass membrane protein</topology>
    </subcellularLocation>
</comment>
<dbReference type="Proteomes" id="UP000184356">
    <property type="component" value="Unassembled WGS sequence"/>
</dbReference>
<comment type="similarity">
    <text evidence="2">Belongs to the major facilitator superfamily. TCR/Tet family.</text>
</comment>
<dbReference type="CDD" id="cd17502">
    <property type="entry name" value="MFS_Azr1_MDR_like"/>
    <property type="match status" value="1"/>
</dbReference>
<feature type="transmembrane region" description="Helical" evidence="6">
    <location>
        <begin position="88"/>
        <end position="108"/>
    </location>
</feature>
<name>A0A1L9TLS4_9EURO</name>
<evidence type="ECO:0000256" key="6">
    <source>
        <dbReference type="SAM" id="Phobius"/>
    </source>
</evidence>
<keyword evidence="3 6" id="KW-0812">Transmembrane</keyword>
<dbReference type="PANTHER" id="PTHR23501:SF199">
    <property type="entry name" value="MFS EFFLUX TRANSPORTER INPD-RELATED"/>
    <property type="match status" value="1"/>
</dbReference>
<dbReference type="Pfam" id="PF07690">
    <property type="entry name" value="MFS_1"/>
    <property type="match status" value="1"/>
</dbReference>
<feature type="transmembrane region" description="Helical" evidence="6">
    <location>
        <begin position="441"/>
        <end position="464"/>
    </location>
</feature>
<dbReference type="GO" id="GO:0005886">
    <property type="term" value="C:plasma membrane"/>
    <property type="evidence" value="ECO:0007669"/>
    <property type="project" value="TreeGrafter"/>
</dbReference>
<feature type="transmembrane region" description="Helical" evidence="6">
    <location>
        <begin position="141"/>
        <end position="163"/>
    </location>
</feature>
<feature type="transmembrane region" description="Helical" evidence="6">
    <location>
        <begin position="410"/>
        <end position="429"/>
    </location>
</feature>
<dbReference type="OrthoDB" id="10021397at2759"/>
<evidence type="ECO:0000259" key="7">
    <source>
        <dbReference type="PROSITE" id="PS50850"/>
    </source>
</evidence>
<dbReference type="InterPro" id="IPR011701">
    <property type="entry name" value="MFS"/>
</dbReference>
<dbReference type="VEuPathDB" id="FungiDB:ASPSYDRAFT_86977"/>
<feature type="transmembrane region" description="Helical" evidence="6">
    <location>
        <begin position="271"/>
        <end position="293"/>
    </location>
</feature>
<dbReference type="InterPro" id="IPR036259">
    <property type="entry name" value="MFS_trans_sf"/>
</dbReference>
<dbReference type="PROSITE" id="PS50850">
    <property type="entry name" value="MFS"/>
    <property type="match status" value="1"/>
</dbReference>
<dbReference type="SUPFAM" id="SSF103473">
    <property type="entry name" value="MFS general substrate transporter"/>
    <property type="match status" value="1"/>
</dbReference>
<dbReference type="Gene3D" id="1.20.1720.10">
    <property type="entry name" value="Multidrug resistance protein D"/>
    <property type="match status" value="1"/>
</dbReference>
<gene>
    <name evidence="8" type="ORF">ASPSYDRAFT_86977</name>
</gene>
<dbReference type="Gene3D" id="1.20.1250.20">
    <property type="entry name" value="MFS general substrate transporter like domains"/>
    <property type="match status" value="1"/>
</dbReference>
<keyword evidence="5 6" id="KW-0472">Membrane</keyword>
<keyword evidence="9" id="KW-1185">Reference proteome</keyword>
<evidence type="ECO:0000256" key="4">
    <source>
        <dbReference type="ARBA" id="ARBA00022989"/>
    </source>
</evidence>
<feature type="transmembrane region" description="Helical" evidence="6">
    <location>
        <begin position="313"/>
        <end position="334"/>
    </location>
</feature>
<dbReference type="FunFam" id="1.20.1720.10:FF:000012">
    <property type="entry name" value="MFS toxin efflux pump (AflT)"/>
    <property type="match status" value="1"/>
</dbReference>
<evidence type="ECO:0000256" key="3">
    <source>
        <dbReference type="ARBA" id="ARBA00022692"/>
    </source>
</evidence>
<feature type="transmembrane region" description="Helical" evidence="6">
    <location>
        <begin position="44"/>
        <end position="68"/>
    </location>
</feature>